<dbReference type="PANTHER" id="PTHR35936">
    <property type="entry name" value="MEMBRANE-BOUND LYTIC MUREIN TRANSGLYCOSYLASE F"/>
    <property type="match status" value="1"/>
</dbReference>
<sequence>MNRRKALLLSAISAAALYVGNVYADALNNIKQSGTVRIAVLDDYPPWGFAGPGMKTVGFDIEFANLIGKKLGVNVTIVPTTGHNRIPFLQTGKVDMIVACLGKNAEREKAIDFSAPYGDEFNGVFGPASIKAKSPSDLVGKTVGVARGSSEDLVLTRMAPPGTNILRFEDGSGSVQAYYSGQVDLIAIGSTVVNSVQRHTSPRKLEFKVMLADEPTYVGVNKNEPQLLAAVNKIIADAKQDGSLSALSQKWFGVPLSDKLK</sequence>
<dbReference type="SUPFAM" id="SSF53850">
    <property type="entry name" value="Periplasmic binding protein-like II"/>
    <property type="match status" value="1"/>
</dbReference>
<dbReference type="Proteomes" id="UP000384354">
    <property type="component" value="Unassembled WGS sequence"/>
</dbReference>
<proteinExistence type="inferred from homology"/>
<dbReference type="InterPro" id="IPR018313">
    <property type="entry name" value="SBP_3_CS"/>
</dbReference>
<feature type="chain" id="PRO_5022810619" evidence="5">
    <location>
        <begin position="25"/>
        <end position="261"/>
    </location>
</feature>
<evidence type="ECO:0000256" key="5">
    <source>
        <dbReference type="SAM" id="SignalP"/>
    </source>
</evidence>
<comment type="subcellular location">
    <subcellularLocation>
        <location evidence="1">Cell envelope</location>
    </subcellularLocation>
</comment>
<feature type="domain" description="Solute-binding protein family 3/N-terminal" evidence="6">
    <location>
        <begin position="35"/>
        <end position="255"/>
    </location>
</feature>
<evidence type="ECO:0000256" key="3">
    <source>
        <dbReference type="ARBA" id="ARBA00022729"/>
    </source>
</evidence>
<evidence type="ECO:0000259" key="6">
    <source>
        <dbReference type="SMART" id="SM00062"/>
    </source>
</evidence>
<dbReference type="AlphaFoldDB" id="A0A5E4TAG7"/>
<evidence type="ECO:0000256" key="2">
    <source>
        <dbReference type="ARBA" id="ARBA00010333"/>
    </source>
</evidence>
<evidence type="ECO:0000256" key="4">
    <source>
        <dbReference type="RuleBase" id="RU003744"/>
    </source>
</evidence>
<evidence type="ECO:0000313" key="7">
    <source>
        <dbReference type="EMBL" id="VVD84252.1"/>
    </source>
</evidence>
<gene>
    <name evidence="7" type="primary">fliY_2</name>
    <name evidence="7" type="ORF">PCE31106_01264</name>
</gene>
<dbReference type="GO" id="GO:0030313">
    <property type="term" value="C:cell envelope"/>
    <property type="evidence" value="ECO:0007669"/>
    <property type="project" value="UniProtKB-SubCell"/>
</dbReference>
<dbReference type="OrthoDB" id="7241844at2"/>
<comment type="similarity">
    <text evidence="2 4">Belongs to the bacterial solute-binding protein 3 family.</text>
</comment>
<reference evidence="7 8" key="1">
    <citation type="submission" date="2019-08" db="EMBL/GenBank/DDBJ databases">
        <authorList>
            <person name="Peeters C."/>
        </authorList>
    </citation>
    <scope>NUCLEOTIDE SEQUENCE [LARGE SCALE GENOMIC DNA]</scope>
    <source>
        <strain evidence="7 8">LMG 31106</strain>
    </source>
</reference>
<name>A0A5E4TAG7_9BURK</name>
<dbReference type="InterPro" id="IPR001638">
    <property type="entry name" value="Solute-binding_3/MltF_N"/>
</dbReference>
<feature type="signal peptide" evidence="5">
    <location>
        <begin position="1"/>
        <end position="24"/>
    </location>
</feature>
<dbReference type="SMART" id="SM00062">
    <property type="entry name" value="PBPb"/>
    <property type="match status" value="1"/>
</dbReference>
<keyword evidence="3 5" id="KW-0732">Signal</keyword>
<dbReference type="Pfam" id="PF00497">
    <property type="entry name" value="SBP_bac_3"/>
    <property type="match status" value="1"/>
</dbReference>
<dbReference type="PROSITE" id="PS01039">
    <property type="entry name" value="SBP_BACTERIAL_3"/>
    <property type="match status" value="1"/>
</dbReference>
<protein>
    <submittedName>
        <fullName evidence="7">L-cystine-binding protein FliY</fullName>
    </submittedName>
</protein>
<dbReference type="EMBL" id="CABPSL010000003">
    <property type="protein sequence ID" value="VVD84252.1"/>
    <property type="molecule type" value="Genomic_DNA"/>
</dbReference>
<dbReference type="Gene3D" id="3.40.190.10">
    <property type="entry name" value="Periplasmic binding protein-like II"/>
    <property type="match status" value="2"/>
</dbReference>
<organism evidence="7 8">
    <name type="scientific">Pandoraea cepalis</name>
    <dbReference type="NCBI Taxonomy" id="2508294"/>
    <lineage>
        <taxon>Bacteria</taxon>
        <taxon>Pseudomonadati</taxon>
        <taxon>Pseudomonadota</taxon>
        <taxon>Betaproteobacteria</taxon>
        <taxon>Burkholderiales</taxon>
        <taxon>Burkholderiaceae</taxon>
        <taxon>Pandoraea</taxon>
    </lineage>
</organism>
<dbReference type="PANTHER" id="PTHR35936:SF37">
    <property type="entry name" value="AMINO ACID ABC TRANSPORTER SUBSTRATE-BINDING PROTEIN"/>
    <property type="match status" value="1"/>
</dbReference>
<dbReference type="RefSeq" id="WP_150562750.1">
    <property type="nucleotide sequence ID" value="NZ_CABPSL010000003.1"/>
</dbReference>
<dbReference type="CDD" id="cd01072">
    <property type="entry name" value="PBP2_SMa0082_like"/>
    <property type="match status" value="1"/>
</dbReference>
<evidence type="ECO:0000313" key="8">
    <source>
        <dbReference type="Proteomes" id="UP000384354"/>
    </source>
</evidence>
<accession>A0A5E4TAG7</accession>
<evidence type="ECO:0000256" key="1">
    <source>
        <dbReference type="ARBA" id="ARBA00004196"/>
    </source>
</evidence>